<sequence>MIRKVQKNKLAKLAKSFSEEPGKTLGFYTKIYSGTMNKIKIELAKVVPADKSFNECWRKAERCLIAEKAGKRKKLINFD</sequence>
<reference evidence="1 2" key="1">
    <citation type="journal article" date="2018" name="Sci. Rep.">
        <title>Genomic signatures of local adaptation to the degree of environmental predictability in rotifers.</title>
        <authorList>
            <person name="Franch-Gras L."/>
            <person name="Hahn C."/>
            <person name="Garcia-Roger E.M."/>
            <person name="Carmona M.J."/>
            <person name="Serra M."/>
            <person name="Gomez A."/>
        </authorList>
    </citation>
    <scope>NUCLEOTIDE SEQUENCE [LARGE SCALE GENOMIC DNA]</scope>
    <source>
        <strain evidence="1">HYR1</strain>
    </source>
</reference>
<comment type="caution">
    <text evidence="1">The sequence shown here is derived from an EMBL/GenBank/DDBJ whole genome shotgun (WGS) entry which is preliminary data.</text>
</comment>
<dbReference type="Proteomes" id="UP000276133">
    <property type="component" value="Unassembled WGS sequence"/>
</dbReference>
<dbReference type="EMBL" id="REGN01009260">
    <property type="protein sequence ID" value="RNA01572.1"/>
    <property type="molecule type" value="Genomic_DNA"/>
</dbReference>
<evidence type="ECO:0000313" key="2">
    <source>
        <dbReference type="Proteomes" id="UP000276133"/>
    </source>
</evidence>
<evidence type="ECO:0000313" key="1">
    <source>
        <dbReference type="EMBL" id="RNA01572.1"/>
    </source>
</evidence>
<protein>
    <submittedName>
        <fullName evidence="1">Uncharacterized protein</fullName>
    </submittedName>
</protein>
<organism evidence="1 2">
    <name type="scientific">Brachionus plicatilis</name>
    <name type="common">Marine rotifer</name>
    <name type="synonym">Brachionus muelleri</name>
    <dbReference type="NCBI Taxonomy" id="10195"/>
    <lineage>
        <taxon>Eukaryota</taxon>
        <taxon>Metazoa</taxon>
        <taxon>Spiralia</taxon>
        <taxon>Gnathifera</taxon>
        <taxon>Rotifera</taxon>
        <taxon>Eurotatoria</taxon>
        <taxon>Monogononta</taxon>
        <taxon>Pseudotrocha</taxon>
        <taxon>Ploima</taxon>
        <taxon>Brachionidae</taxon>
        <taxon>Brachionus</taxon>
    </lineage>
</organism>
<name>A0A3M7PR18_BRAPC</name>
<dbReference type="AlphaFoldDB" id="A0A3M7PR18"/>
<keyword evidence="2" id="KW-1185">Reference proteome</keyword>
<accession>A0A3M7PR18</accession>
<proteinExistence type="predicted"/>
<gene>
    <name evidence="1" type="ORF">BpHYR1_052535</name>
</gene>